<evidence type="ECO:0000313" key="3">
    <source>
        <dbReference type="Proteomes" id="UP001221411"/>
    </source>
</evidence>
<dbReference type="InterPro" id="IPR032710">
    <property type="entry name" value="NTF2-like_dom_sf"/>
</dbReference>
<comment type="caution">
    <text evidence="2">The sequence shown here is derived from an EMBL/GenBank/DDBJ whole genome shotgun (WGS) entry which is preliminary data.</text>
</comment>
<name>A0ABT5EYX0_9BACT</name>
<evidence type="ECO:0000256" key="1">
    <source>
        <dbReference type="SAM" id="SignalP"/>
    </source>
</evidence>
<proteinExistence type="predicted"/>
<keyword evidence="3" id="KW-1185">Reference proteome</keyword>
<gene>
    <name evidence="2" type="ORF">POL67_35000</name>
</gene>
<sequence length="158" mass="18155">MPSTRTLAAFALALSTLTGCATRYIPNTDVEDSDENRKIIAFCEKYRHAVEDKDLSVLYGFASPDYYEDGGNVDPGDDIDYAGLKAYLSGAFQDARAIRYEIRYRRISREDDLIFVDYTYSASYRIPGTRGEEWRRKVEDNRLEIVPYNNEYRIVAGM</sequence>
<accession>A0ABT5EYX0</accession>
<protein>
    <recommendedName>
        <fullName evidence="4">Nuclear transport factor 2 family protein</fullName>
    </recommendedName>
</protein>
<dbReference type="PROSITE" id="PS51257">
    <property type="entry name" value="PROKAR_LIPOPROTEIN"/>
    <property type="match status" value="1"/>
</dbReference>
<organism evidence="2 3">
    <name type="scientific">Polyangium mundeleinium</name>
    <dbReference type="NCBI Taxonomy" id="2995306"/>
    <lineage>
        <taxon>Bacteria</taxon>
        <taxon>Pseudomonadati</taxon>
        <taxon>Myxococcota</taxon>
        <taxon>Polyangia</taxon>
        <taxon>Polyangiales</taxon>
        <taxon>Polyangiaceae</taxon>
        <taxon>Polyangium</taxon>
    </lineage>
</organism>
<reference evidence="2 3" key="1">
    <citation type="submission" date="2022-11" db="EMBL/GenBank/DDBJ databases">
        <title>Minimal conservation of predation-associated metabolite biosynthetic gene clusters underscores biosynthetic potential of Myxococcota including descriptions for ten novel species: Archangium lansinium sp. nov., Myxococcus landrumus sp. nov., Nannocystis bai.</title>
        <authorList>
            <person name="Ahearne A."/>
            <person name="Stevens C."/>
            <person name="Dowd S."/>
        </authorList>
    </citation>
    <scope>NUCLEOTIDE SEQUENCE [LARGE SCALE GENOMIC DNA]</scope>
    <source>
        <strain evidence="2 3">RJM3</strain>
    </source>
</reference>
<keyword evidence="1" id="KW-0732">Signal</keyword>
<feature type="chain" id="PRO_5045564331" description="Nuclear transport factor 2 family protein" evidence="1">
    <location>
        <begin position="22"/>
        <end position="158"/>
    </location>
</feature>
<dbReference type="SUPFAM" id="SSF54427">
    <property type="entry name" value="NTF2-like"/>
    <property type="match status" value="1"/>
</dbReference>
<evidence type="ECO:0008006" key="4">
    <source>
        <dbReference type="Google" id="ProtNLM"/>
    </source>
</evidence>
<evidence type="ECO:0000313" key="2">
    <source>
        <dbReference type="EMBL" id="MDC0746589.1"/>
    </source>
</evidence>
<dbReference type="RefSeq" id="WP_271924967.1">
    <property type="nucleotide sequence ID" value="NZ_JAQNDO010000001.1"/>
</dbReference>
<dbReference type="Gene3D" id="3.10.450.50">
    <property type="match status" value="1"/>
</dbReference>
<feature type="signal peptide" evidence="1">
    <location>
        <begin position="1"/>
        <end position="21"/>
    </location>
</feature>
<dbReference type="EMBL" id="JAQNDO010000001">
    <property type="protein sequence ID" value="MDC0746589.1"/>
    <property type="molecule type" value="Genomic_DNA"/>
</dbReference>
<dbReference type="Proteomes" id="UP001221411">
    <property type="component" value="Unassembled WGS sequence"/>
</dbReference>